<dbReference type="AlphaFoldDB" id="A0A1I1N5A7"/>
<reference evidence="2 3" key="1">
    <citation type="submission" date="2016-10" db="EMBL/GenBank/DDBJ databases">
        <authorList>
            <person name="de Groot N.N."/>
        </authorList>
    </citation>
    <scope>NUCLEOTIDE SEQUENCE [LARGE SCALE GENOMIC DNA]</scope>
    <source>
        <strain evidence="2 3">CGMCC 1.7056</strain>
    </source>
</reference>
<dbReference type="RefSeq" id="WP_139230136.1">
    <property type="nucleotide sequence ID" value="NZ_FOLB01000014.1"/>
</dbReference>
<keyword evidence="1" id="KW-0472">Membrane</keyword>
<name>A0A1I1N5A7_9ACTN</name>
<dbReference type="EMBL" id="FOLB01000014">
    <property type="protein sequence ID" value="SFC92362.1"/>
    <property type="molecule type" value="Genomic_DNA"/>
</dbReference>
<feature type="transmembrane region" description="Helical" evidence="1">
    <location>
        <begin position="127"/>
        <end position="148"/>
    </location>
</feature>
<keyword evidence="1" id="KW-0812">Transmembrane</keyword>
<keyword evidence="3" id="KW-1185">Reference proteome</keyword>
<gene>
    <name evidence="2" type="ORF">SAMN04487968_11481</name>
</gene>
<feature type="transmembrane region" description="Helical" evidence="1">
    <location>
        <begin position="92"/>
        <end position="115"/>
    </location>
</feature>
<evidence type="ECO:0000313" key="3">
    <source>
        <dbReference type="Proteomes" id="UP000198832"/>
    </source>
</evidence>
<sequence>MALQHDLDRRLRRGLTRERRAALWVFAIILAAVVVEFLWVGLTRLFEGPSAGCDRSVGSWPSGPLSFVTGGVLGMALLSIPLRHRLHRRGVLIISSGAVFVVSLGSVLFILGWWIAGHSPSSACGSVAGFFGPILPLLLVAHISGFLCRDTIKGKGGTPQPLAED</sequence>
<dbReference type="Proteomes" id="UP000198832">
    <property type="component" value="Unassembled WGS sequence"/>
</dbReference>
<evidence type="ECO:0000256" key="1">
    <source>
        <dbReference type="SAM" id="Phobius"/>
    </source>
</evidence>
<accession>A0A1I1N5A7</accession>
<organism evidence="2 3">
    <name type="scientific">Nocardioides terrae</name>
    <dbReference type="NCBI Taxonomy" id="574651"/>
    <lineage>
        <taxon>Bacteria</taxon>
        <taxon>Bacillati</taxon>
        <taxon>Actinomycetota</taxon>
        <taxon>Actinomycetes</taxon>
        <taxon>Propionibacteriales</taxon>
        <taxon>Nocardioidaceae</taxon>
        <taxon>Nocardioides</taxon>
    </lineage>
</organism>
<dbReference type="OrthoDB" id="9790409at2"/>
<feature type="transmembrane region" description="Helical" evidence="1">
    <location>
        <begin position="21"/>
        <end position="42"/>
    </location>
</feature>
<feature type="transmembrane region" description="Helical" evidence="1">
    <location>
        <begin position="62"/>
        <end position="80"/>
    </location>
</feature>
<evidence type="ECO:0000313" key="2">
    <source>
        <dbReference type="EMBL" id="SFC92362.1"/>
    </source>
</evidence>
<protein>
    <submittedName>
        <fullName evidence="2">Uncharacterized protein</fullName>
    </submittedName>
</protein>
<keyword evidence="1" id="KW-1133">Transmembrane helix</keyword>
<dbReference type="STRING" id="574651.SAMN04487968_11481"/>
<proteinExistence type="predicted"/>